<organism evidence="1 2">
    <name type="scientific">Anaerosalibacter bizertensis</name>
    <dbReference type="NCBI Taxonomy" id="932217"/>
    <lineage>
        <taxon>Bacteria</taxon>
        <taxon>Bacillati</taxon>
        <taxon>Bacillota</taxon>
        <taxon>Tissierellia</taxon>
        <taxon>Tissierellales</taxon>
        <taxon>Sporanaerobacteraceae</taxon>
        <taxon>Anaerosalibacter</taxon>
    </lineage>
</organism>
<sequence>MKNLLKEDLASDMERLREDILHIEKHIGGRETKLILDEIKEDVFTMEKNMFKLNKASIYTDGRILDNKIWIDQYLNWMDLK</sequence>
<dbReference type="EMBL" id="VULR01000006">
    <property type="protein sequence ID" value="MSS43182.1"/>
    <property type="molecule type" value="Genomic_DNA"/>
</dbReference>
<accession>A0A844FGV6</accession>
<dbReference type="Proteomes" id="UP000462760">
    <property type="component" value="Unassembled WGS sequence"/>
</dbReference>
<evidence type="ECO:0000313" key="2">
    <source>
        <dbReference type="Proteomes" id="UP000462760"/>
    </source>
</evidence>
<dbReference type="RefSeq" id="WP_154483868.1">
    <property type="nucleotide sequence ID" value="NZ_VULR01000006.1"/>
</dbReference>
<dbReference type="AlphaFoldDB" id="A0A844FGV6"/>
<reference evidence="1 2" key="1">
    <citation type="submission" date="2019-08" db="EMBL/GenBank/DDBJ databases">
        <title>In-depth cultivation of the pig gut microbiome towards novel bacterial diversity and tailored functional studies.</title>
        <authorList>
            <person name="Wylensek D."/>
            <person name="Hitch T.C.A."/>
            <person name="Clavel T."/>
        </authorList>
    </citation>
    <scope>NUCLEOTIDE SEQUENCE [LARGE SCALE GENOMIC DNA]</scope>
    <source>
        <strain evidence="1 2">Med78-601-WT-4W-RMD-3</strain>
    </source>
</reference>
<comment type="caution">
    <text evidence="1">The sequence shown here is derived from an EMBL/GenBank/DDBJ whole genome shotgun (WGS) entry which is preliminary data.</text>
</comment>
<gene>
    <name evidence="1" type="ORF">FYJ27_05475</name>
</gene>
<name>A0A844FGV6_9FIRM</name>
<evidence type="ECO:0000313" key="1">
    <source>
        <dbReference type="EMBL" id="MSS43182.1"/>
    </source>
</evidence>
<protein>
    <submittedName>
        <fullName evidence="1">Uncharacterized protein</fullName>
    </submittedName>
</protein>
<proteinExistence type="predicted"/>